<dbReference type="InterPro" id="IPR012334">
    <property type="entry name" value="Pectin_lyas_fold"/>
</dbReference>
<dbReference type="AlphaFoldDB" id="A0A413VRZ5"/>
<comment type="caution">
    <text evidence="2">The sequence shown here is derived from an EMBL/GenBank/DDBJ whole genome shotgun (WGS) entry which is preliminary data.</text>
</comment>
<accession>A0A413VRZ5</accession>
<dbReference type="Gene3D" id="2.160.20.10">
    <property type="entry name" value="Single-stranded right-handed beta-helix, Pectin lyase-like"/>
    <property type="match status" value="1"/>
</dbReference>
<organism evidence="2 3">
    <name type="scientific">Bacteroides nordii</name>
    <dbReference type="NCBI Taxonomy" id="291645"/>
    <lineage>
        <taxon>Bacteria</taxon>
        <taxon>Pseudomonadati</taxon>
        <taxon>Bacteroidota</taxon>
        <taxon>Bacteroidia</taxon>
        <taxon>Bacteroidales</taxon>
        <taxon>Bacteroidaceae</taxon>
        <taxon>Bacteroides</taxon>
    </lineage>
</organism>
<dbReference type="Proteomes" id="UP000284379">
    <property type="component" value="Unassembled WGS sequence"/>
</dbReference>
<keyword evidence="1" id="KW-0732">Signal</keyword>
<dbReference type="SUPFAM" id="SSF51126">
    <property type="entry name" value="Pectin lyase-like"/>
    <property type="match status" value="1"/>
</dbReference>
<name>A0A413VRZ5_9BACE</name>
<gene>
    <name evidence="2" type="ORF">DW888_07040</name>
</gene>
<feature type="signal peptide" evidence="1">
    <location>
        <begin position="1"/>
        <end position="24"/>
    </location>
</feature>
<dbReference type="RefSeq" id="WP_122201168.1">
    <property type="nucleotide sequence ID" value="NZ_CABJFV010000004.1"/>
</dbReference>
<dbReference type="EMBL" id="QSGO01000004">
    <property type="protein sequence ID" value="RHB36387.1"/>
    <property type="molecule type" value="Genomic_DNA"/>
</dbReference>
<sequence length="848" mass="93660">MKIKKLHCCCICFFFMFAVLKVSAQAVIWSPDSPVNVKIFTESEKEAQLANGNELLKTLRSYVSKPNEEKVLVVDADCRFSGSGSFSLTRLCKTKIVGAEGKNVTFWFDAPHIYGVQLNNCENITFENITFDCDPVPFTQGKVIAKNSNSSLLLEPMKGYETLISNPNGTFIIFDPNGDFKLHGHRTCTISQNGDKTLSLTNGNFDIVEVGDYISMPSRTGSMLSLSGCKKIIFNDVRVYASGGMCCVASGGEGGHEFHHFIATRRPGTNRLYAFGADGFHMNELVNGPVIEDSEMSYTADDLINIHGRFGWVCSRNNNSKTHLRILCSAGAIKVGQEIDFWDNVTQQYRGKATVESLTRVSNATEIAEAKKDVIQYLDGSIYDIVLSNEVEADKASLIEHHANVCSGFVVRNCKLHDTFNRGFLINGASDGIIENNIVQNVGSGQSFHMETWIYGEGQYINNLIVRNNTFKKAGALWFSTVPPGGNSFYGAFRSTPMRNIQLIGNHIELSEGEIAGITTTYIDGLKIIDNTVVRSLSDQDWKNEDNVQFVEGYGKSIESAIFTTACKNVEISGNQIDELVDNSAQKIAYGTQVENITIDGIKQPNSVADVLSGWFFNGEQEDQGWSYGYADGNVIRAGQYKASDFIPLPYYTGTSWRPAKDLYSPVVSKQTATPGSERSAVIRWKSTINGRLKMVGKIVPKLASSGDKVNCLIYVDGVEKSKFDTADGVIAIDLDLGMVKEGSLIDFVIDSKGNASNDQTTFNYKFLSDNSPVGIEDESMILIPDFRIYEGVLYIDKMIGDSIRLSVYQVDGSVIIDKDIYTTPYQLPLEAGMYLVRVNNHIKKVII</sequence>
<proteinExistence type="predicted"/>
<evidence type="ECO:0000313" key="2">
    <source>
        <dbReference type="EMBL" id="RHB36387.1"/>
    </source>
</evidence>
<protein>
    <recommendedName>
        <fullName evidence="4">T9SS C-terminal target domain-containing protein</fullName>
    </recommendedName>
</protein>
<dbReference type="InterPro" id="IPR011050">
    <property type="entry name" value="Pectin_lyase_fold/virulence"/>
</dbReference>
<evidence type="ECO:0000256" key="1">
    <source>
        <dbReference type="SAM" id="SignalP"/>
    </source>
</evidence>
<evidence type="ECO:0000313" key="3">
    <source>
        <dbReference type="Proteomes" id="UP000284379"/>
    </source>
</evidence>
<reference evidence="2 3" key="1">
    <citation type="submission" date="2018-08" db="EMBL/GenBank/DDBJ databases">
        <title>A genome reference for cultivated species of the human gut microbiota.</title>
        <authorList>
            <person name="Zou Y."/>
            <person name="Xue W."/>
            <person name="Luo G."/>
        </authorList>
    </citation>
    <scope>NUCLEOTIDE SEQUENCE [LARGE SCALE GENOMIC DNA]</scope>
    <source>
        <strain evidence="2 3">AM40-30BH</strain>
    </source>
</reference>
<evidence type="ECO:0008006" key="4">
    <source>
        <dbReference type="Google" id="ProtNLM"/>
    </source>
</evidence>
<feature type="chain" id="PRO_5019325137" description="T9SS C-terminal target domain-containing protein" evidence="1">
    <location>
        <begin position="25"/>
        <end position="848"/>
    </location>
</feature>